<evidence type="ECO:0000256" key="1">
    <source>
        <dbReference type="SAM" id="MobiDB-lite"/>
    </source>
</evidence>
<dbReference type="GeneID" id="4393821"/>
<evidence type="ECO:0000313" key="3">
    <source>
        <dbReference type="Proteomes" id="UP000001056"/>
    </source>
</evidence>
<dbReference type="InParanoid" id="Q2GXV5"/>
<dbReference type="RefSeq" id="XP_001224855.1">
    <property type="nucleotide sequence ID" value="XM_001224854.1"/>
</dbReference>
<dbReference type="AlphaFoldDB" id="Q2GXV5"/>
<reference evidence="3" key="1">
    <citation type="journal article" date="2015" name="Genome Announc.">
        <title>Draft genome sequence of the cellulolytic fungus Chaetomium globosum.</title>
        <authorList>
            <person name="Cuomo C.A."/>
            <person name="Untereiner W.A."/>
            <person name="Ma L.-J."/>
            <person name="Grabherr M."/>
            <person name="Birren B.W."/>
        </authorList>
    </citation>
    <scope>NUCLEOTIDE SEQUENCE [LARGE SCALE GENOMIC DNA]</scope>
    <source>
        <strain evidence="3">ATCC 6205 / CBS 148.51 / DSM 1962 / NBRC 6347 / NRRL 1970</strain>
    </source>
</reference>
<dbReference type="eggNOG" id="ENOG502T4IR">
    <property type="taxonomic scope" value="Eukaryota"/>
</dbReference>
<dbReference type="OrthoDB" id="5119144at2759"/>
<gene>
    <name evidence="2" type="ORF">CHGG_07199</name>
</gene>
<organism evidence="2 3">
    <name type="scientific">Chaetomium globosum (strain ATCC 6205 / CBS 148.51 / DSM 1962 / NBRC 6347 / NRRL 1970)</name>
    <name type="common">Soil fungus</name>
    <dbReference type="NCBI Taxonomy" id="306901"/>
    <lineage>
        <taxon>Eukaryota</taxon>
        <taxon>Fungi</taxon>
        <taxon>Dikarya</taxon>
        <taxon>Ascomycota</taxon>
        <taxon>Pezizomycotina</taxon>
        <taxon>Sordariomycetes</taxon>
        <taxon>Sordariomycetidae</taxon>
        <taxon>Sordariales</taxon>
        <taxon>Chaetomiaceae</taxon>
        <taxon>Chaetomium</taxon>
    </lineage>
</organism>
<protein>
    <submittedName>
        <fullName evidence="2">Uncharacterized protein</fullName>
    </submittedName>
</protein>
<dbReference type="EMBL" id="CH408033">
    <property type="protein sequence ID" value="EAQ85946.1"/>
    <property type="molecule type" value="Genomic_DNA"/>
</dbReference>
<proteinExistence type="predicted"/>
<accession>Q2GXV5</accession>
<sequence length="82" mass="9108">MAATTFFTTDSLVNFGRSGYNKGNSDDDEENKLVNYGRSGYNKPRPDSELLVARTGREAPPLLSHFLSGALDLHRDAFRSIE</sequence>
<name>Q2GXV5_CHAGB</name>
<keyword evidence="3" id="KW-1185">Reference proteome</keyword>
<dbReference type="Proteomes" id="UP000001056">
    <property type="component" value="Unassembled WGS sequence"/>
</dbReference>
<evidence type="ECO:0000313" key="2">
    <source>
        <dbReference type="EMBL" id="EAQ85946.1"/>
    </source>
</evidence>
<dbReference type="HOGENOM" id="CLU_2558105_0_0_1"/>
<dbReference type="VEuPathDB" id="FungiDB:CHGG_07199"/>
<feature type="region of interest" description="Disordered" evidence="1">
    <location>
        <begin position="18"/>
        <end position="47"/>
    </location>
</feature>